<comment type="caution">
    <text evidence="2">The sequence shown here is derived from an EMBL/GenBank/DDBJ whole genome shotgun (WGS) entry which is preliminary data.</text>
</comment>
<keyword evidence="1" id="KW-0732">Signal</keyword>
<protein>
    <submittedName>
        <fullName evidence="2">WAP domain-containing protein</fullName>
    </submittedName>
</protein>
<organism evidence="2 3">
    <name type="scientific">Seiridium cardinale</name>
    <dbReference type="NCBI Taxonomy" id="138064"/>
    <lineage>
        <taxon>Eukaryota</taxon>
        <taxon>Fungi</taxon>
        <taxon>Dikarya</taxon>
        <taxon>Ascomycota</taxon>
        <taxon>Pezizomycotina</taxon>
        <taxon>Sordariomycetes</taxon>
        <taxon>Xylariomycetidae</taxon>
        <taxon>Amphisphaeriales</taxon>
        <taxon>Sporocadaceae</taxon>
        <taxon>Seiridium</taxon>
    </lineage>
</organism>
<evidence type="ECO:0000313" key="2">
    <source>
        <dbReference type="EMBL" id="KAK9776523.1"/>
    </source>
</evidence>
<reference evidence="2 3" key="1">
    <citation type="submission" date="2024-02" db="EMBL/GenBank/DDBJ databases">
        <title>First draft genome assembly of two strains of Seiridium cardinale.</title>
        <authorList>
            <person name="Emiliani G."/>
            <person name="Scali E."/>
        </authorList>
    </citation>
    <scope>NUCLEOTIDE SEQUENCE [LARGE SCALE GENOMIC DNA]</scope>
    <source>
        <strain evidence="2 3">BM-138-000479</strain>
    </source>
</reference>
<evidence type="ECO:0000313" key="3">
    <source>
        <dbReference type="Proteomes" id="UP001465668"/>
    </source>
</evidence>
<sequence length="127" mass="13656">MKTSFIAVCLAMAASTVVATRDISSIMADLPRDPTGHGRAIFTPNGTLQTVDGNGTVLGEVTLPSNVTQSLQSKRETRPAPVSRVKRNALEARDCSHYPCDEDDDCKAYDCHWGCMGDDTFGVGFCI</sequence>
<feature type="signal peptide" evidence="1">
    <location>
        <begin position="1"/>
        <end position="19"/>
    </location>
</feature>
<accession>A0ABR2XRS5</accession>
<proteinExistence type="predicted"/>
<keyword evidence="3" id="KW-1185">Reference proteome</keyword>
<dbReference type="Proteomes" id="UP001465668">
    <property type="component" value="Unassembled WGS sequence"/>
</dbReference>
<feature type="chain" id="PRO_5045554536" evidence="1">
    <location>
        <begin position="20"/>
        <end position="127"/>
    </location>
</feature>
<evidence type="ECO:0000256" key="1">
    <source>
        <dbReference type="SAM" id="SignalP"/>
    </source>
</evidence>
<dbReference type="EMBL" id="JARVKM010000027">
    <property type="protein sequence ID" value="KAK9776523.1"/>
    <property type="molecule type" value="Genomic_DNA"/>
</dbReference>
<gene>
    <name evidence="2" type="ORF">SCAR479_06846</name>
</gene>
<name>A0ABR2XRS5_9PEZI</name>